<feature type="compositionally biased region" description="Acidic residues" evidence="2">
    <location>
        <begin position="413"/>
        <end position="427"/>
    </location>
</feature>
<feature type="compositionally biased region" description="Polar residues" evidence="2">
    <location>
        <begin position="357"/>
        <end position="366"/>
    </location>
</feature>
<feature type="compositionally biased region" description="Polar residues" evidence="2">
    <location>
        <begin position="657"/>
        <end position="666"/>
    </location>
</feature>
<feature type="compositionally biased region" description="Polar residues" evidence="2">
    <location>
        <begin position="713"/>
        <end position="726"/>
    </location>
</feature>
<reference evidence="3" key="1">
    <citation type="submission" date="2022-10" db="EMBL/GenBank/DDBJ databases">
        <title>Tapping the CABI collections for fungal endophytes: first genome assemblies for Collariella, Neodidymelliopsis, Ascochyta clinopodiicola, Didymella pomorum, Didymosphaeria variabile, Neocosmospora piperis and Neocucurbitaria cava.</title>
        <authorList>
            <person name="Hill R."/>
        </authorList>
    </citation>
    <scope>NUCLEOTIDE SEQUENCE</scope>
    <source>
        <strain evidence="3">IMI 355091</strain>
    </source>
</reference>
<dbReference type="Proteomes" id="UP001140510">
    <property type="component" value="Unassembled WGS sequence"/>
</dbReference>
<feature type="region of interest" description="Disordered" evidence="2">
    <location>
        <begin position="292"/>
        <end position="344"/>
    </location>
</feature>
<keyword evidence="1" id="KW-0175">Coiled coil</keyword>
<feature type="coiled-coil region" evidence="1">
    <location>
        <begin position="937"/>
        <end position="975"/>
    </location>
</feature>
<organism evidence="3 4">
    <name type="scientific">Didymella pomorum</name>
    <dbReference type="NCBI Taxonomy" id="749634"/>
    <lineage>
        <taxon>Eukaryota</taxon>
        <taxon>Fungi</taxon>
        <taxon>Dikarya</taxon>
        <taxon>Ascomycota</taxon>
        <taxon>Pezizomycotina</taxon>
        <taxon>Dothideomycetes</taxon>
        <taxon>Pleosporomycetidae</taxon>
        <taxon>Pleosporales</taxon>
        <taxon>Pleosporineae</taxon>
        <taxon>Didymellaceae</taxon>
        <taxon>Didymella</taxon>
    </lineage>
</organism>
<dbReference type="EMBL" id="JAPEVA010000017">
    <property type="protein sequence ID" value="KAJ4408102.1"/>
    <property type="molecule type" value="Genomic_DNA"/>
</dbReference>
<sequence>MSSQLLESILIGPDNDESQRELVDLINAGNFTGTGLPQVAHGYLDAFCNKGNSNGRRRWAGITLAAMMRASTGVVQRLKKLTQGLSRIGTIILNPKESEERRIVAGLIIRQGLDVGIDFADFWMSDEVPHSAPKFPRESSELWMSQFQTYLDTLSDLKLVNLDDDPVVLYPIALSARDGFQWTGKPAVALLEKDVLTIVVSDHSLTRFTFIDLPVHHIEETSLQQDTPYESQEGRSGHKMHEVIVSLRPTSPNYHLNSSVRTTNDFKVSFFAHDEAHEFDIGLRDARKIAAGTTNSTTEAADLTKSSKPPRRTYRPAAQLTDNARPAHSEEVTSDDSDAGLGTTLDKPMALEQVTGLQTSVQSNKQEQSKGKLPRISMSTKQKVARARQLPSASAKINKPRASKKVAPIVEGSGDDDEGMSSQDEYELQPARTKKSQGRPKAYVKDDDFEPKATKAKSSTKRKRGSSDPREDSQPAKKKTQTKPSMTSRSGTANTTSKKSKVKMPQVVQPASASTRVPMEQSGAQQNIQNGVAPRPSLIGALKKSNSPSKLAPKFKKPGQPASTPGRPKAQPVRNTPRPQTPAHDDLPVCGPSSTPRSQSIHDEDFGVGYTPVDTEILSSNTKRVPDSPHAESTAISGHADRDDVQREKHIGDLETAKSNPFTQQGAPKMSKFTRKLTGESAANDRGMSPDREPLPMPAEVSNGDDEIDDFDITSTSQPLPKQSPSLFKGRTGTARQSVQGPMAHTRTVRSLLPNESRRLSKPNNPKAPQDAMSAAQKAQQEDSRAKANDSVVSAPREAIENTLSDAPAQHADHTGLEGEAVAIQEETDLPQQYGTRASDLRFRSSPPIPDSSSVRGGFSDEDGQEPEPSPPTSRADELEWEAALQPHQRALREQLLRTSERVMRHIIDNETAVTDITDVFATDGERLLNLLVERQREESTEAFADLKNKRQDLLKELSDASKKLKKQRKQVRNMD</sequence>
<comment type="caution">
    <text evidence="3">The sequence shown here is derived from an EMBL/GenBank/DDBJ whole genome shotgun (WGS) entry which is preliminary data.</text>
</comment>
<dbReference type="OrthoDB" id="5374844at2759"/>
<feature type="compositionally biased region" description="Basic and acidic residues" evidence="2">
    <location>
        <begin position="443"/>
        <end position="453"/>
    </location>
</feature>
<evidence type="ECO:0000256" key="1">
    <source>
        <dbReference type="SAM" id="Coils"/>
    </source>
</evidence>
<accession>A0A9W9DA74</accession>
<feature type="compositionally biased region" description="Polar residues" evidence="2">
    <location>
        <begin position="292"/>
        <end position="307"/>
    </location>
</feature>
<dbReference type="AlphaFoldDB" id="A0A9W9DA74"/>
<gene>
    <name evidence="3" type="ORF">N0V91_003450</name>
</gene>
<feature type="compositionally biased region" description="Acidic residues" evidence="2">
    <location>
        <begin position="703"/>
        <end position="712"/>
    </location>
</feature>
<keyword evidence="4" id="KW-1185">Reference proteome</keyword>
<feature type="region of interest" description="Disordered" evidence="2">
    <location>
        <begin position="357"/>
        <end position="814"/>
    </location>
</feature>
<feature type="compositionally biased region" description="Polar residues" evidence="2">
    <location>
        <begin position="482"/>
        <end position="497"/>
    </location>
</feature>
<proteinExistence type="predicted"/>
<feature type="compositionally biased region" description="Basic residues" evidence="2">
    <location>
        <begin position="454"/>
        <end position="464"/>
    </location>
</feature>
<evidence type="ECO:0000256" key="2">
    <source>
        <dbReference type="SAM" id="MobiDB-lite"/>
    </source>
</evidence>
<evidence type="ECO:0000313" key="3">
    <source>
        <dbReference type="EMBL" id="KAJ4408102.1"/>
    </source>
</evidence>
<feature type="region of interest" description="Disordered" evidence="2">
    <location>
        <begin position="836"/>
        <end position="877"/>
    </location>
</feature>
<evidence type="ECO:0000313" key="4">
    <source>
        <dbReference type="Proteomes" id="UP001140510"/>
    </source>
</evidence>
<protein>
    <submittedName>
        <fullName evidence="3">Uncharacterized protein</fullName>
    </submittedName>
</protein>
<feature type="compositionally biased region" description="Basic and acidic residues" evidence="2">
    <location>
        <begin position="465"/>
        <end position="475"/>
    </location>
</feature>
<name>A0A9W9DA74_9PLEO</name>
<feature type="compositionally biased region" description="Basic and acidic residues" evidence="2">
    <location>
        <begin position="639"/>
        <end position="656"/>
    </location>
</feature>